<evidence type="ECO:0000313" key="2">
    <source>
        <dbReference type="EMBL" id="GMH11069.1"/>
    </source>
</evidence>
<comment type="caution">
    <text evidence="2">The sequence shown here is derived from an EMBL/GenBank/DDBJ whole genome shotgun (WGS) entry which is preliminary data.</text>
</comment>
<sequence>MESGLQIRTRNNREEGDGGKIPQEPVTPTGQYFNSSVLSVAILGILEFEVAIDDSPAMSLLRDVFLPINPRFSSIMVLSFSYNLPSETVITTASEIIAHTFDACLL</sequence>
<dbReference type="AlphaFoldDB" id="A0AAD3XNM1"/>
<accession>A0AAD3XNM1</accession>
<evidence type="ECO:0000256" key="1">
    <source>
        <dbReference type="SAM" id="MobiDB-lite"/>
    </source>
</evidence>
<name>A0AAD3XNM1_NEPGR</name>
<proteinExistence type="predicted"/>
<dbReference type="Proteomes" id="UP001279734">
    <property type="component" value="Unassembled WGS sequence"/>
</dbReference>
<gene>
    <name evidence="2" type="ORF">Nepgr_012910</name>
</gene>
<dbReference type="EMBL" id="BSYO01000010">
    <property type="protein sequence ID" value="GMH11069.1"/>
    <property type="molecule type" value="Genomic_DNA"/>
</dbReference>
<feature type="region of interest" description="Disordered" evidence="1">
    <location>
        <begin position="1"/>
        <end position="27"/>
    </location>
</feature>
<organism evidence="2 3">
    <name type="scientific">Nepenthes gracilis</name>
    <name type="common">Slender pitcher plant</name>
    <dbReference type="NCBI Taxonomy" id="150966"/>
    <lineage>
        <taxon>Eukaryota</taxon>
        <taxon>Viridiplantae</taxon>
        <taxon>Streptophyta</taxon>
        <taxon>Embryophyta</taxon>
        <taxon>Tracheophyta</taxon>
        <taxon>Spermatophyta</taxon>
        <taxon>Magnoliopsida</taxon>
        <taxon>eudicotyledons</taxon>
        <taxon>Gunneridae</taxon>
        <taxon>Pentapetalae</taxon>
        <taxon>Caryophyllales</taxon>
        <taxon>Nepenthaceae</taxon>
        <taxon>Nepenthes</taxon>
    </lineage>
</organism>
<keyword evidence="3" id="KW-1185">Reference proteome</keyword>
<protein>
    <submittedName>
        <fullName evidence="2">Uncharacterized protein</fullName>
    </submittedName>
</protein>
<reference evidence="2" key="1">
    <citation type="submission" date="2023-05" db="EMBL/GenBank/DDBJ databases">
        <title>Nepenthes gracilis genome sequencing.</title>
        <authorList>
            <person name="Fukushima K."/>
        </authorList>
    </citation>
    <scope>NUCLEOTIDE SEQUENCE</scope>
    <source>
        <strain evidence="2">SING2019-196</strain>
    </source>
</reference>
<evidence type="ECO:0000313" key="3">
    <source>
        <dbReference type="Proteomes" id="UP001279734"/>
    </source>
</evidence>